<feature type="transmembrane region" description="Helical" evidence="1">
    <location>
        <begin position="62"/>
        <end position="85"/>
    </location>
</feature>
<evidence type="ECO:0000313" key="2">
    <source>
        <dbReference type="EMBL" id="MDN4476245.1"/>
    </source>
</evidence>
<dbReference type="RefSeq" id="WP_301134273.1">
    <property type="nucleotide sequence ID" value="NZ_JAUHPW010000007.1"/>
</dbReference>
<dbReference type="Proteomes" id="UP001172728">
    <property type="component" value="Unassembled WGS sequence"/>
</dbReference>
<accession>A0ABT8GAT1</accession>
<organism evidence="2 3">
    <name type="scientific">Demequina litoralis</name>
    <dbReference type="NCBI Taxonomy" id="3051660"/>
    <lineage>
        <taxon>Bacteria</taxon>
        <taxon>Bacillati</taxon>
        <taxon>Actinomycetota</taxon>
        <taxon>Actinomycetes</taxon>
        <taxon>Micrococcales</taxon>
        <taxon>Demequinaceae</taxon>
        <taxon>Demequina</taxon>
    </lineage>
</organism>
<evidence type="ECO:0000313" key="3">
    <source>
        <dbReference type="Proteomes" id="UP001172728"/>
    </source>
</evidence>
<keyword evidence="1" id="KW-0472">Membrane</keyword>
<feature type="transmembrane region" description="Helical" evidence="1">
    <location>
        <begin position="97"/>
        <end position="120"/>
    </location>
</feature>
<proteinExistence type="predicted"/>
<name>A0ABT8GAT1_9MICO</name>
<keyword evidence="1" id="KW-1133">Transmembrane helix</keyword>
<keyword evidence="3" id="KW-1185">Reference proteome</keyword>
<dbReference type="EMBL" id="JAUHPW010000007">
    <property type="protein sequence ID" value="MDN4476245.1"/>
    <property type="molecule type" value="Genomic_DNA"/>
</dbReference>
<reference evidence="2" key="1">
    <citation type="submission" date="2023-06" db="EMBL/GenBank/DDBJ databases">
        <title>Sysu t00192.</title>
        <authorList>
            <person name="Gao L."/>
            <person name="Fang B.-Z."/>
            <person name="Li W.-J."/>
        </authorList>
    </citation>
    <scope>NUCLEOTIDE SEQUENCE</scope>
    <source>
        <strain evidence="2">SYSU T00192</strain>
    </source>
</reference>
<protein>
    <recommendedName>
        <fullName evidence="4">Yip1 domain-containing protein</fullName>
    </recommendedName>
</protein>
<evidence type="ECO:0008006" key="4">
    <source>
        <dbReference type="Google" id="ProtNLM"/>
    </source>
</evidence>
<evidence type="ECO:0000256" key="1">
    <source>
        <dbReference type="SAM" id="Phobius"/>
    </source>
</evidence>
<keyword evidence="1" id="KW-0812">Transmembrane</keyword>
<feature type="transmembrane region" description="Helical" evidence="1">
    <location>
        <begin position="157"/>
        <end position="178"/>
    </location>
</feature>
<comment type="caution">
    <text evidence="2">The sequence shown here is derived from an EMBL/GenBank/DDBJ whole genome shotgun (WGS) entry which is preliminary data.</text>
</comment>
<feature type="transmembrane region" description="Helical" evidence="1">
    <location>
        <begin position="126"/>
        <end position="145"/>
    </location>
</feature>
<sequence length="184" mass="18844">MSEESTAPAGGPGEGVASRALGTDAALLLIVLVVAMTLGWAVAGPPLWPRGQGADPEGWFRIGYLVVGGVQALLQLLALGVFLLVRLVARRRTGRSLSAWWAAVPFGVLVAWVAAATYGFGEDRGSFWAALAVQIAVYGVGLALVTRTAPGPTGSRVARTSGLIVVGVVVAPVLLLLGSCGLWS</sequence>
<feature type="transmembrane region" description="Helical" evidence="1">
    <location>
        <begin position="25"/>
        <end position="42"/>
    </location>
</feature>
<gene>
    <name evidence="2" type="ORF">QQX09_10300</name>
</gene>